<dbReference type="PANTHER" id="PTHR13090">
    <property type="entry name" value="ARGININE-HYDROXYLASE NDUFAF5, MITOCHONDRIAL"/>
    <property type="match status" value="1"/>
</dbReference>
<dbReference type="AlphaFoldDB" id="A0A132A1H3"/>
<dbReference type="PANTHER" id="PTHR13090:SF1">
    <property type="entry name" value="ARGININE-HYDROXYLASE NDUFAF5, MITOCHONDRIAL"/>
    <property type="match status" value="1"/>
</dbReference>
<evidence type="ECO:0000313" key="5">
    <source>
        <dbReference type="EnsemblMetazoa" id="KAF7488146.1"/>
    </source>
</evidence>
<dbReference type="GO" id="GO:0008168">
    <property type="term" value="F:methyltransferase activity"/>
    <property type="evidence" value="ECO:0007669"/>
    <property type="project" value="UniProtKB-KW"/>
</dbReference>
<reference evidence="6" key="2">
    <citation type="journal article" date="2020" name="PLoS Negl. Trop. Dis.">
        <title>High-quality nuclear genome for Sarcoptes scabiei-A critical resource for a neglected parasite.</title>
        <authorList>
            <person name="Korhonen P.K."/>
            <person name="Gasser R.B."/>
            <person name="Ma G."/>
            <person name="Wang T."/>
            <person name="Stroehlein A.J."/>
            <person name="Young N.D."/>
            <person name="Ang C.S."/>
            <person name="Fernando D.D."/>
            <person name="Lu H.C."/>
            <person name="Taylor S."/>
            <person name="Reynolds S.L."/>
            <person name="Mofiz E."/>
            <person name="Najaraj S.H."/>
            <person name="Gowda H."/>
            <person name="Madugundu A."/>
            <person name="Renuse S."/>
            <person name="Holt D."/>
            <person name="Pandey A."/>
            <person name="Papenfuss A.T."/>
            <person name="Fischer K."/>
        </authorList>
    </citation>
    <scope>NUCLEOTIDE SEQUENCE [LARGE SCALE GENOMIC DNA]</scope>
</reference>
<reference evidence="5" key="4">
    <citation type="submission" date="2022-06" db="UniProtKB">
        <authorList>
            <consortium name="EnsemblMetazoa"/>
        </authorList>
    </citation>
    <scope>IDENTIFICATION</scope>
</reference>
<name>A0A132A1H3_SARSC</name>
<keyword evidence="2" id="KW-0808">Transferase</keyword>
<dbReference type="GO" id="GO:0032259">
    <property type="term" value="P:methylation"/>
    <property type="evidence" value="ECO:0007669"/>
    <property type="project" value="UniProtKB-KW"/>
</dbReference>
<dbReference type="SUPFAM" id="SSF53335">
    <property type="entry name" value="S-adenosyl-L-methionine-dependent methyltransferases"/>
    <property type="match status" value="1"/>
</dbReference>
<evidence type="ECO:0000313" key="6">
    <source>
        <dbReference type="Proteomes" id="UP000070412"/>
    </source>
</evidence>
<evidence type="ECO:0000313" key="3">
    <source>
        <dbReference type="EMBL" id="KAF7488146.1"/>
    </source>
</evidence>
<protein>
    <submittedName>
        <fullName evidence="4">Methyltransferase-like protein 5</fullName>
    </submittedName>
    <submittedName>
        <fullName evidence="3">NADH dehydrogenase [ubiquinone] 1 alpha subcomplex assembly factor 5</fullName>
    </submittedName>
</protein>
<keyword evidence="1 4" id="KW-0489">Methyltransferase</keyword>
<dbReference type="Pfam" id="PF13489">
    <property type="entry name" value="Methyltransf_23"/>
    <property type="match status" value="1"/>
</dbReference>
<dbReference type="GO" id="GO:0005739">
    <property type="term" value="C:mitochondrion"/>
    <property type="evidence" value="ECO:0007669"/>
    <property type="project" value="TreeGrafter"/>
</dbReference>
<reference evidence="3" key="3">
    <citation type="submission" date="2020-01" db="EMBL/GenBank/DDBJ databases">
        <authorList>
            <person name="Korhonen P.K.K."/>
            <person name="Guangxu M.G."/>
            <person name="Wang T.W."/>
            <person name="Stroehlein A.J.S."/>
            <person name="Young N.D."/>
            <person name="Ang C.-S.A."/>
            <person name="Fernando D.W.F."/>
            <person name="Lu H.L."/>
            <person name="Taylor S.T."/>
            <person name="Ehtesham M.E.M."/>
            <person name="Najaraj S.H.N."/>
            <person name="Harsha G.H.G."/>
            <person name="Madugundu A.M."/>
            <person name="Renuse S.R."/>
            <person name="Holt D.H."/>
            <person name="Pandey A.P."/>
            <person name="Papenfuss A.P."/>
            <person name="Gasser R.B.G."/>
            <person name="Fischer K.F."/>
        </authorList>
    </citation>
    <scope>NUCLEOTIDE SEQUENCE</scope>
    <source>
        <strain evidence="3">SSS_KF_BRIS2020</strain>
    </source>
</reference>
<proteinExistence type="predicted"/>
<evidence type="ECO:0000313" key="4">
    <source>
        <dbReference type="EMBL" id="KPM04190.1"/>
    </source>
</evidence>
<dbReference type="Gene3D" id="3.40.50.150">
    <property type="entry name" value="Vaccinia Virus protein VP39"/>
    <property type="match status" value="1"/>
</dbReference>
<evidence type="ECO:0000313" key="7">
    <source>
        <dbReference type="Proteomes" id="UP000616769"/>
    </source>
</evidence>
<organism evidence="4 7">
    <name type="scientific">Sarcoptes scabiei</name>
    <name type="common">Itch mite</name>
    <name type="synonym">Acarus scabiei</name>
    <dbReference type="NCBI Taxonomy" id="52283"/>
    <lineage>
        <taxon>Eukaryota</taxon>
        <taxon>Metazoa</taxon>
        <taxon>Ecdysozoa</taxon>
        <taxon>Arthropoda</taxon>
        <taxon>Chelicerata</taxon>
        <taxon>Arachnida</taxon>
        <taxon>Acari</taxon>
        <taxon>Acariformes</taxon>
        <taxon>Sarcoptiformes</taxon>
        <taxon>Astigmata</taxon>
        <taxon>Psoroptidia</taxon>
        <taxon>Sarcoptoidea</taxon>
        <taxon>Sarcoptidae</taxon>
        <taxon>Sarcoptinae</taxon>
        <taxon>Sarcoptes</taxon>
    </lineage>
</organism>
<accession>A0A132A1H3</accession>
<dbReference type="GO" id="GO:0032981">
    <property type="term" value="P:mitochondrial respiratory chain complex I assembly"/>
    <property type="evidence" value="ECO:0007669"/>
    <property type="project" value="TreeGrafter"/>
</dbReference>
<evidence type="ECO:0000256" key="1">
    <source>
        <dbReference type="ARBA" id="ARBA00022603"/>
    </source>
</evidence>
<dbReference type="EMBL" id="JXLN01007683">
    <property type="protein sequence ID" value="KPM04190.1"/>
    <property type="molecule type" value="Genomic_DNA"/>
</dbReference>
<dbReference type="InterPro" id="IPR029063">
    <property type="entry name" value="SAM-dependent_MTases_sf"/>
</dbReference>
<keyword evidence="3" id="KW-0830">Ubiquinone</keyword>
<dbReference type="InterPro" id="IPR050602">
    <property type="entry name" value="Malonyl-ACP_OMT"/>
</dbReference>
<sequence>MFEKIFINSPLSPKHMRSISSILSSNQTLALLSTSSSSSAKIFDKRIKRLQRDKVISSTSDCFDYLKDEVAFRVADKIFDIKRRFPVIVDLGSYKGLIGTHLTKDIVDCLIHCSSSIKSLNVIEPRSDIEIQRILMNEENFLMPENSIDLIVSSLDLHWINDLPKLFTQVNYSLKEDGVFIGSMFGGQTLYELRCSLQLAETEREGGFGLHVSPLITPQDIGSLLNRTNFTLLTIDTDEIIVHYPSIFELMYDLKGMAENNCTYRAKKHLHRDSLLAAASIYQHLYSNYSNEKNNNSQMNGIPATFQIFYFIGWKPHPSQPKPAKRGSASISIKEIPNLEKLFNHSDNDSANKS</sequence>
<evidence type="ECO:0000256" key="2">
    <source>
        <dbReference type="ARBA" id="ARBA00022679"/>
    </source>
</evidence>
<dbReference type="Proteomes" id="UP000070412">
    <property type="component" value="Unassembled WGS sequence"/>
</dbReference>
<dbReference type="EnsemblMetazoa" id="SSS_9048s_mrna">
    <property type="protein sequence ID" value="KAF7488146.1"/>
    <property type="gene ID" value="SSS_9048"/>
</dbReference>
<dbReference type="EMBL" id="WVUK01000066">
    <property type="protein sequence ID" value="KAF7488146.1"/>
    <property type="molecule type" value="Genomic_DNA"/>
</dbReference>
<reference evidence="4 7" key="1">
    <citation type="journal article" date="2015" name="Parasit. Vectors">
        <title>Draft genome of the scabies mite.</title>
        <authorList>
            <person name="Rider S.D.Jr."/>
            <person name="Morgan M.S."/>
            <person name="Arlian L.G."/>
        </authorList>
    </citation>
    <scope>NUCLEOTIDE SEQUENCE [LARGE SCALE GENOMIC DNA]</scope>
    <source>
        <strain evidence="4">Arlian Lab</strain>
    </source>
</reference>
<gene>
    <name evidence="4" type="ORF">QR98_0026320</name>
    <name evidence="3" type="ORF">SSS_9048</name>
</gene>
<keyword evidence="6" id="KW-1185">Reference proteome</keyword>
<dbReference type="Proteomes" id="UP000616769">
    <property type="component" value="Unassembled WGS sequence"/>
</dbReference>
<dbReference type="OrthoDB" id="16816at2759"/>
<dbReference type="VEuPathDB" id="VectorBase:SSCA000295"/>
<dbReference type="OMA" id="YEVVYGH"/>